<feature type="domain" description="DUF7952" evidence="5">
    <location>
        <begin position="53"/>
        <end position="184"/>
    </location>
</feature>
<evidence type="ECO:0000256" key="3">
    <source>
        <dbReference type="ARBA" id="ARBA00023163"/>
    </source>
</evidence>
<reference evidence="6 7" key="1">
    <citation type="submission" date="2024-01" db="EMBL/GenBank/DDBJ databases">
        <title>Genome assemblies of Stephania.</title>
        <authorList>
            <person name="Yang L."/>
        </authorList>
    </citation>
    <scope>NUCLEOTIDE SEQUENCE [LARGE SCALE GENOMIC DNA]</scope>
    <source>
        <strain evidence="6">JXDWG</strain>
        <tissue evidence="6">Leaf</tissue>
    </source>
</reference>
<dbReference type="AlphaFoldDB" id="A0AAP0E3H2"/>
<protein>
    <recommendedName>
        <fullName evidence="5">DUF7952 domain-containing protein</fullName>
    </recommendedName>
</protein>
<gene>
    <name evidence="6" type="ORF">Scep_030658</name>
</gene>
<evidence type="ECO:0000256" key="2">
    <source>
        <dbReference type="ARBA" id="ARBA00023015"/>
    </source>
</evidence>
<dbReference type="PANTHER" id="PTHR13859">
    <property type="entry name" value="ATROPHIN-RELATED"/>
    <property type="match status" value="1"/>
</dbReference>
<accession>A0AAP0E3H2</accession>
<evidence type="ECO:0000259" key="5">
    <source>
        <dbReference type="Pfam" id="PF25826"/>
    </source>
</evidence>
<evidence type="ECO:0000313" key="6">
    <source>
        <dbReference type="EMBL" id="KAK9084187.1"/>
    </source>
</evidence>
<keyword evidence="2" id="KW-0805">Transcription regulation</keyword>
<evidence type="ECO:0000256" key="1">
    <source>
        <dbReference type="ARBA" id="ARBA00004123"/>
    </source>
</evidence>
<dbReference type="Pfam" id="PF25826">
    <property type="entry name" value="DUF7952"/>
    <property type="match status" value="1"/>
</dbReference>
<keyword evidence="3" id="KW-0804">Transcription</keyword>
<keyword evidence="4" id="KW-0539">Nucleus</keyword>
<name>A0AAP0E3H2_9MAGN</name>
<evidence type="ECO:0000256" key="4">
    <source>
        <dbReference type="ARBA" id="ARBA00023242"/>
    </source>
</evidence>
<organism evidence="6 7">
    <name type="scientific">Stephania cephalantha</name>
    <dbReference type="NCBI Taxonomy" id="152367"/>
    <lineage>
        <taxon>Eukaryota</taxon>
        <taxon>Viridiplantae</taxon>
        <taxon>Streptophyta</taxon>
        <taxon>Embryophyta</taxon>
        <taxon>Tracheophyta</taxon>
        <taxon>Spermatophyta</taxon>
        <taxon>Magnoliopsida</taxon>
        <taxon>Ranunculales</taxon>
        <taxon>Menispermaceae</taxon>
        <taxon>Menispermoideae</taxon>
        <taxon>Cissampelideae</taxon>
        <taxon>Stephania</taxon>
    </lineage>
</organism>
<dbReference type="GO" id="GO:0005634">
    <property type="term" value="C:nucleus"/>
    <property type="evidence" value="ECO:0007669"/>
    <property type="project" value="UniProtKB-SubCell"/>
</dbReference>
<dbReference type="EMBL" id="JBBNAG010000013">
    <property type="protein sequence ID" value="KAK9084187.1"/>
    <property type="molecule type" value="Genomic_DNA"/>
</dbReference>
<evidence type="ECO:0000313" key="7">
    <source>
        <dbReference type="Proteomes" id="UP001419268"/>
    </source>
</evidence>
<dbReference type="Proteomes" id="UP001419268">
    <property type="component" value="Unassembled WGS sequence"/>
</dbReference>
<comment type="subcellular location">
    <subcellularLocation>
        <location evidence="1">Nucleus</location>
    </subcellularLocation>
</comment>
<dbReference type="GO" id="GO:0003714">
    <property type="term" value="F:transcription corepressor activity"/>
    <property type="evidence" value="ECO:0007669"/>
    <property type="project" value="TreeGrafter"/>
</dbReference>
<comment type="caution">
    <text evidence="6">The sequence shown here is derived from an EMBL/GenBank/DDBJ whole genome shotgun (WGS) entry which is preliminary data.</text>
</comment>
<dbReference type="PANTHER" id="PTHR13859:SF11">
    <property type="entry name" value="GRUNGE, ISOFORM J"/>
    <property type="match status" value="1"/>
</dbReference>
<keyword evidence="7" id="KW-1185">Reference proteome</keyword>
<proteinExistence type="predicted"/>
<dbReference type="InterPro" id="IPR057712">
    <property type="entry name" value="DUF7952"/>
</dbReference>
<sequence>MRGLTISEPTIADNNEKEVDLFPCSSQSGRSNLDRKHGGEDYYAVPGCLGSPWSDIERQGFLLGLYIFGKNLVQVKKFVDSERDGETYCCSIMGSFIGLMNIVDGWIAERQEAGNAYMGKRFLQVGGSRNWCPVCFPGMSLKNAKMSCSGLRTFCRGKILLEEYVTTLKSNVGLNILIDAVGIGRRKHDLTGIVQEPAKVNHVIPTQCRNTSWQGLLFSLTCGYHQVSERRFQVK</sequence>